<feature type="domain" description="Xylanolytic transcriptional activator regulatory" evidence="6">
    <location>
        <begin position="309"/>
        <end position="383"/>
    </location>
</feature>
<name>A0A8E0QXV9_9EURO</name>
<accession>A0A8E0QXV9</accession>
<evidence type="ECO:0000256" key="3">
    <source>
        <dbReference type="ARBA" id="ARBA00023163"/>
    </source>
</evidence>
<dbReference type="SMART" id="SM00906">
    <property type="entry name" value="Fungal_trans"/>
    <property type="match status" value="1"/>
</dbReference>
<keyword evidence="4" id="KW-0539">Nucleus</keyword>
<dbReference type="GeneID" id="66995274"/>
<evidence type="ECO:0000259" key="6">
    <source>
        <dbReference type="SMART" id="SM00906"/>
    </source>
</evidence>
<comment type="subcellular location">
    <subcellularLocation>
        <location evidence="1">Nucleus</location>
    </subcellularLocation>
</comment>
<dbReference type="AlphaFoldDB" id="A0A8E0QXV9"/>
<reference evidence="7" key="1">
    <citation type="journal article" date="2015" name="Genome Announc.">
        <title>Draft Genome Sequence of the Pathogenic Filamentous Fungus Aspergillus udagawae Strain IFM 46973T.</title>
        <authorList>
            <person name="Kusuya Y."/>
            <person name="Takahashi-Nakaguchi A."/>
            <person name="Takahashi H."/>
            <person name="Yaguchi T."/>
        </authorList>
    </citation>
    <scope>NUCLEOTIDE SEQUENCE</scope>
    <source>
        <strain evidence="7">IFM 46973</strain>
    </source>
</reference>
<dbReference type="PANTHER" id="PTHR31001:SF49">
    <property type="entry name" value="ZN(II)2CYS6 TRANSCRIPTION FACTOR (EUROFUNG)"/>
    <property type="match status" value="1"/>
</dbReference>
<evidence type="ECO:0000256" key="2">
    <source>
        <dbReference type="ARBA" id="ARBA00023015"/>
    </source>
</evidence>
<evidence type="ECO:0000256" key="5">
    <source>
        <dbReference type="SAM" id="MobiDB-lite"/>
    </source>
</evidence>
<dbReference type="Proteomes" id="UP000036893">
    <property type="component" value="Unassembled WGS sequence"/>
</dbReference>
<keyword evidence="2" id="KW-0805">Transcription regulation</keyword>
<feature type="region of interest" description="Disordered" evidence="5">
    <location>
        <begin position="93"/>
        <end position="116"/>
    </location>
</feature>
<evidence type="ECO:0000256" key="1">
    <source>
        <dbReference type="ARBA" id="ARBA00004123"/>
    </source>
</evidence>
<reference evidence="7" key="2">
    <citation type="submission" date="2021-01" db="EMBL/GenBank/DDBJ databases">
        <title>Pan-genome distribution and transcriptional activeness of fungal secondary metabolism genes in Aspergillus section Fumigati.</title>
        <authorList>
            <person name="Takahashi H."/>
            <person name="Umemura M."/>
            <person name="Ninomiya A."/>
            <person name="Kusuya Y."/>
            <person name="Urayama S."/>
            <person name="Shimizu M."/>
            <person name="Watanabe A."/>
            <person name="Kamei K."/>
            <person name="Yaguchi T."/>
            <person name="Hagiwara D."/>
        </authorList>
    </citation>
    <scope>NUCLEOTIDE SEQUENCE</scope>
    <source>
        <strain evidence="7">IFM 46973</strain>
    </source>
</reference>
<dbReference type="GO" id="GO:0006351">
    <property type="term" value="P:DNA-templated transcription"/>
    <property type="evidence" value="ECO:0007669"/>
    <property type="project" value="InterPro"/>
</dbReference>
<dbReference type="CDD" id="cd12148">
    <property type="entry name" value="fungal_TF_MHR"/>
    <property type="match status" value="1"/>
</dbReference>
<dbReference type="RefSeq" id="XP_043148620.1">
    <property type="nucleotide sequence ID" value="XM_043292685.1"/>
</dbReference>
<feature type="compositionally biased region" description="Polar residues" evidence="5">
    <location>
        <begin position="102"/>
        <end position="111"/>
    </location>
</feature>
<organism evidence="7 8">
    <name type="scientific">Aspergillus udagawae</name>
    <dbReference type="NCBI Taxonomy" id="91492"/>
    <lineage>
        <taxon>Eukaryota</taxon>
        <taxon>Fungi</taxon>
        <taxon>Dikarya</taxon>
        <taxon>Ascomycota</taxon>
        <taxon>Pezizomycotina</taxon>
        <taxon>Eurotiomycetes</taxon>
        <taxon>Eurotiomycetidae</taxon>
        <taxon>Eurotiales</taxon>
        <taxon>Aspergillaceae</taxon>
        <taxon>Aspergillus</taxon>
        <taxon>Aspergillus subgen. Fumigati</taxon>
    </lineage>
</organism>
<dbReference type="EMBL" id="BBXM02000006">
    <property type="protein sequence ID" value="GIC91354.1"/>
    <property type="molecule type" value="Genomic_DNA"/>
</dbReference>
<feature type="region of interest" description="Disordered" evidence="5">
    <location>
        <begin position="372"/>
        <end position="396"/>
    </location>
</feature>
<gene>
    <name evidence="7" type="ORF">Aud_007797</name>
</gene>
<dbReference type="Pfam" id="PF04082">
    <property type="entry name" value="Fungal_trans"/>
    <property type="match status" value="1"/>
</dbReference>
<dbReference type="PANTHER" id="PTHR31001">
    <property type="entry name" value="UNCHARACTERIZED TRANSCRIPTIONAL REGULATORY PROTEIN"/>
    <property type="match status" value="1"/>
</dbReference>
<dbReference type="GO" id="GO:0005634">
    <property type="term" value="C:nucleus"/>
    <property type="evidence" value="ECO:0007669"/>
    <property type="project" value="UniProtKB-SubCell"/>
</dbReference>
<evidence type="ECO:0000256" key="4">
    <source>
        <dbReference type="ARBA" id="ARBA00023242"/>
    </source>
</evidence>
<dbReference type="InterPro" id="IPR050613">
    <property type="entry name" value="Sec_Metabolite_Reg"/>
</dbReference>
<proteinExistence type="predicted"/>
<comment type="caution">
    <text evidence="7">The sequence shown here is derived from an EMBL/GenBank/DDBJ whole genome shotgun (WGS) entry which is preliminary data.</text>
</comment>
<evidence type="ECO:0000313" key="7">
    <source>
        <dbReference type="EMBL" id="GIC91354.1"/>
    </source>
</evidence>
<feature type="compositionally biased region" description="Basic and acidic residues" evidence="5">
    <location>
        <begin position="380"/>
        <end position="396"/>
    </location>
</feature>
<sequence length="672" mass="74413">MADLRRIKQHMIAFTSARWVPQTDLQSFSALIQAADATSGSFLAILAASESESVTATGLVLIKRHLEQTCTYADSRGPSSPCGQLHLKDSSASASGLGGLATPNSSASVPSPESADLELTKSGTGFKDLTHWTSVLSGVTAAKEGPIPSETAFDDDSSPLEQNVLLFEGCKHATDQEFLDAMPSRRESDALVALYFRAQEYRSVLHPTEFLKRYNAFWENPSATSVSWLGLLYSIYCLTSQVQSLSRARDDALSVCSPTILYKILGYRERVVQCLVRAQFAKGGPDIMETLVHYLLIESYLNRDSNVGVWLLMGNIVQIAIRMGYHRDPQHFKSLSPYQGEMRRRMWAMIYSLDIGFSMQMGLPSSIKHSLSDTMPPRNLQDRDFDGNSTDLPHERPIDELTSSTVILAKLHVATSISDVLDLVCSPHPISYENLVAANAKLDLTYATIPDPCKFRPMCESLLDPPSVIFQRMNFYMHYQRARILVNWKFLGTSRDTTASSQCWSIVIEAALEIMRLQHRMADESDVLDASRPTGMVDSCFINNGYFLAASIVCFLVQHRKDRLSAQDLLEVRSLLDKSLAIWSRTNHLSREASKVVTALRVVLGQSEEPSTHFTTEATASPQAGAGEMAFSSCASFFDDLPLIMSDVDSAAFPTLPSIPMIENWPQVDRGI</sequence>
<dbReference type="InterPro" id="IPR007219">
    <property type="entry name" value="XnlR_reg_dom"/>
</dbReference>
<protein>
    <recommendedName>
        <fullName evidence="6">Xylanolytic transcriptional activator regulatory domain-containing protein</fullName>
    </recommendedName>
</protein>
<dbReference type="GO" id="GO:0003677">
    <property type="term" value="F:DNA binding"/>
    <property type="evidence" value="ECO:0007669"/>
    <property type="project" value="InterPro"/>
</dbReference>
<evidence type="ECO:0000313" key="8">
    <source>
        <dbReference type="Proteomes" id="UP000036893"/>
    </source>
</evidence>
<keyword evidence="3" id="KW-0804">Transcription</keyword>
<dbReference type="GO" id="GO:0008270">
    <property type="term" value="F:zinc ion binding"/>
    <property type="evidence" value="ECO:0007669"/>
    <property type="project" value="InterPro"/>
</dbReference>